<proteinExistence type="predicted"/>
<feature type="region of interest" description="Disordered" evidence="1">
    <location>
        <begin position="1"/>
        <end position="62"/>
    </location>
</feature>
<organism evidence="2 3">
    <name type="scientific">Polarella glacialis</name>
    <name type="common">Dinoflagellate</name>
    <dbReference type="NCBI Taxonomy" id="89957"/>
    <lineage>
        <taxon>Eukaryota</taxon>
        <taxon>Sar</taxon>
        <taxon>Alveolata</taxon>
        <taxon>Dinophyceae</taxon>
        <taxon>Suessiales</taxon>
        <taxon>Suessiaceae</taxon>
        <taxon>Polarella</taxon>
    </lineage>
</organism>
<dbReference type="Proteomes" id="UP000654075">
    <property type="component" value="Unassembled WGS sequence"/>
</dbReference>
<name>A0A813EY46_POLGL</name>
<feature type="non-terminal residue" evidence="2">
    <location>
        <position position="1"/>
    </location>
</feature>
<accession>A0A813EY46</accession>
<evidence type="ECO:0000256" key="1">
    <source>
        <dbReference type="SAM" id="MobiDB-lite"/>
    </source>
</evidence>
<protein>
    <submittedName>
        <fullName evidence="2">Uncharacterized protein</fullName>
    </submittedName>
</protein>
<feature type="non-terminal residue" evidence="2">
    <location>
        <position position="170"/>
    </location>
</feature>
<comment type="caution">
    <text evidence="2">The sequence shown here is derived from an EMBL/GenBank/DDBJ whole genome shotgun (WGS) entry which is preliminary data.</text>
</comment>
<reference evidence="2" key="1">
    <citation type="submission" date="2021-02" db="EMBL/GenBank/DDBJ databases">
        <authorList>
            <person name="Dougan E. K."/>
            <person name="Rhodes N."/>
            <person name="Thang M."/>
            <person name="Chan C."/>
        </authorList>
    </citation>
    <scope>NUCLEOTIDE SEQUENCE</scope>
</reference>
<dbReference type="EMBL" id="CAJNNV010015744">
    <property type="protein sequence ID" value="CAE8603757.1"/>
    <property type="molecule type" value="Genomic_DNA"/>
</dbReference>
<evidence type="ECO:0000313" key="2">
    <source>
        <dbReference type="EMBL" id="CAE8603757.1"/>
    </source>
</evidence>
<sequence>GKSPRKAQVPTAPPGSPKRGGLKRGFSQSQSTKEEQIGQRKSITVEPKEDPDKVVAPTAKNVSPRPSVKLRFSAEADKPKLFDAKHPPPIGIVNHAMTSLSTSKLSQGLYCMRVQKASEVVMAFIVPCNMMVKATLQGFVKSQSRWEVVPHAVYVTCFDELPSVRTISGG</sequence>
<keyword evidence="3" id="KW-1185">Reference proteome</keyword>
<evidence type="ECO:0000313" key="3">
    <source>
        <dbReference type="Proteomes" id="UP000654075"/>
    </source>
</evidence>
<gene>
    <name evidence="2" type="ORF">PGLA1383_LOCUS21961</name>
</gene>
<dbReference type="AlphaFoldDB" id="A0A813EY46"/>